<accession>A0A8S4S3H8</accession>
<evidence type="ECO:0000313" key="2">
    <source>
        <dbReference type="Proteomes" id="UP000838756"/>
    </source>
</evidence>
<proteinExistence type="predicted"/>
<dbReference type="Proteomes" id="UP000838756">
    <property type="component" value="Unassembled WGS sequence"/>
</dbReference>
<dbReference type="AlphaFoldDB" id="A0A8S4S3H8"/>
<gene>
    <name evidence="1" type="primary">jg17748</name>
    <name evidence="1" type="ORF">PAEG_LOCUS21842</name>
</gene>
<reference evidence="1" key="1">
    <citation type="submission" date="2022-03" db="EMBL/GenBank/DDBJ databases">
        <authorList>
            <person name="Lindestad O."/>
        </authorList>
    </citation>
    <scope>NUCLEOTIDE SEQUENCE</scope>
</reference>
<comment type="caution">
    <text evidence="1">The sequence shown here is derived from an EMBL/GenBank/DDBJ whole genome shotgun (WGS) entry which is preliminary data.</text>
</comment>
<protein>
    <submittedName>
        <fullName evidence="1">Jg17748 protein</fullName>
    </submittedName>
</protein>
<sequence length="120" mass="13183">MRAATAHVRAAACRNVRLKHTALWQREVAVYCERPARAAAALLYRGGSPLSVTRSLRLDFKNLFLSRGRFDPNITEQMIQTVISFSRTARVAAAQTRVLCPGLPGAATLAFGIWDCLSPL</sequence>
<dbReference type="EMBL" id="CAKXAJ010025990">
    <property type="protein sequence ID" value="CAH2249002.1"/>
    <property type="molecule type" value="Genomic_DNA"/>
</dbReference>
<organism evidence="1 2">
    <name type="scientific">Pararge aegeria aegeria</name>
    <dbReference type="NCBI Taxonomy" id="348720"/>
    <lineage>
        <taxon>Eukaryota</taxon>
        <taxon>Metazoa</taxon>
        <taxon>Ecdysozoa</taxon>
        <taxon>Arthropoda</taxon>
        <taxon>Hexapoda</taxon>
        <taxon>Insecta</taxon>
        <taxon>Pterygota</taxon>
        <taxon>Neoptera</taxon>
        <taxon>Endopterygota</taxon>
        <taxon>Lepidoptera</taxon>
        <taxon>Glossata</taxon>
        <taxon>Ditrysia</taxon>
        <taxon>Papilionoidea</taxon>
        <taxon>Nymphalidae</taxon>
        <taxon>Satyrinae</taxon>
        <taxon>Satyrini</taxon>
        <taxon>Parargina</taxon>
        <taxon>Pararge</taxon>
    </lineage>
</organism>
<keyword evidence="2" id="KW-1185">Reference proteome</keyword>
<evidence type="ECO:0000313" key="1">
    <source>
        <dbReference type="EMBL" id="CAH2249002.1"/>
    </source>
</evidence>
<name>A0A8S4S3H8_9NEOP</name>